<evidence type="ECO:0000313" key="1">
    <source>
        <dbReference type="EMBL" id="KAF6734478.1"/>
    </source>
</evidence>
<gene>
    <name evidence="1" type="ORF">FQA47_012696</name>
</gene>
<comment type="caution">
    <text evidence="1">The sequence shown here is derived from an EMBL/GenBank/DDBJ whole genome shotgun (WGS) entry which is preliminary data.</text>
</comment>
<name>A0A834FHX7_ORYME</name>
<protein>
    <submittedName>
        <fullName evidence="1">Uncharacterized protein</fullName>
    </submittedName>
</protein>
<evidence type="ECO:0000313" key="2">
    <source>
        <dbReference type="Proteomes" id="UP000646548"/>
    </source>
</evidence>
<dbReference type="Proteomes" id="UP000646548">
    <property type="component" value="Unassembled WGS sequence"/>
</dbReference>
<reference evidence="1" key="1">
    <citation type="journal article" name="BMC Genomics">
        <title>Long-read sequencing and de novo genome assembly of marine medaka (Oryzias melastigma).</title>
        <authorList>
            <person name="Liang P."/>
            <person name="Saqib H.S.A."/>
            <person name="Ni X."/>
            <person name="Shen Y."/>
        </authorList>
    </citation>
    <scope>NUCLEOTIDE SEQUENCE</scope>
    <source>
        <strain evidence="1">Bigg-433</strain>
    </source>
</reference>
<accession>A0A834FHX7</accession>
<organism evidence="1 2">
    <name type="scientific">Oryzias melastigma</name>
    <name type="common">Marine medaka</name>
    <dbReference type="NCBI Taxonomy" id="30732"/>
    <lineage>
        <taxon>Eukaryota</taxon>
        <taxon>Metazoa</taxon>
        <taxon>Chordata</taxon>
        <taxon>Craniata</taxon>
        <taxon>Vertebrata</taxon>
        <taxon>Euteleostomi</taxon>
        <taxon>Actinopterygii</taxon>
        <taxon>Neopterygii</taxon>
        <taxon>Teleostei</taxon>
        <taxon>Neoteleostei</taxon>
        <taxon>Acanthomorphata</taxon>
        <taxon>Ovalentaria</taxon>
        <taxon>Atherinomorphae</taxon>
        <taxon>Beloniformes</taxon>
        <taxon>Adrianichthyidae</taxon>
        <taxon>Oryziinae</taxon>
        <taxon>Oryzias</taxon>
    </lineage>
</organism>
<dbReference type="AlphaFoldDB" id="A0A834FHX7"/>
<proteinExistence type="predicted"/>
<dbReference type="EMBL" id="WKFB01000133">
    <property type="protein sequence ID" value="KAF6734478.1"/>
    <property type="molecule type" value="Genomic_DNA"/>
</dbReference>
<sequence>MWKFEDVQPKPSTLRTKLPPRTRIPGRFCSYSPESCRNNSDSSANTSNRRSWYDAVYLLSEDCNYQAII</sequence>